<sequence length="69" mass="7577">MALINNRSHHLAAINEGIEVRRYVIGTVKCAWELATDVEKLAEGVGTRVAAALVKRINYDVDASEFHGL</sequence>
<organism evidence="1 2">
    <name type="scientific">Fusarium torreyae</name>
    <dbReference type="NCBI Taxonomy" id="1237075"/>
    <lineage>
        <taxon>Eukaryota</taxon>
        <taxon>Fungi</taxon>
        <taxon>Dikarya</taxon>
        <taxon>Ascomycota</taxon>
        <taxon>Pezizomycotina</taxon>
        <taxon>Sordariomycetes</taxon>
        <taxon>Hypocreomycetidae</taxon>
        <taxon>Hypocreales</taxon>
        <taxon>Nectriaceae</taxon>
        <taxon>Fusarium</taxon>
    </lineage>
</organism>
<evidence type="ECO:0000313" key="1">
    <source>
        <dbReference type="EMBL" id="KAJ4267553.1"/>
    </source>
</evidence>
<comment type="caution">
    <text evidence="1">The sequence shown here is derived from an EMBL/GenBank/DDBJ whole genome shotgun (WGS) entry which is preliminary data.</text>
</comment>
<evidence type="ECO:0000313" key="2">
    <source>
        <dbReference type="Proteomes" id="UP001152049"/>
    </source>
</evidence>
<accession>A0A9W8S9R3</accession>
<dbReference type="AlphaFoldDB" id="A0A9W8S9R3"/>
<proteinExistence type="predicted"/>
<dbReference type="EMBL" id="JAOQAZ010000004">
    <property type="protein sequence ID" value="KAJ4267553.1"/>
    <property type="molecule type" value="Genomic_DNA"/>
</dbReference>
<name>A0A9W8S9R3_9HYPO</name>
<reference evidence="1" key="1">
    <citation type="submission" date="2022-09" db="EMBL/GenBank/DDBJ databases">
        <title>Fusarium specimens isolated from Avocado Roots.</title>
        <authorList>
            <person name="Stajich J."/>
            <person name="Roper C."/>
            <person name="Heimlech-Rivalta G."/>
        </authorList>
    </citation>
    <scope>NUCLEOTIDE SEQUENCE</scope>
    <source>
        <strain evidence="1">CF00136</strain>
    </source>
</reference>
<keyword evidence="2" id="KW-1185">Reference proteome</keyword>
<gene>
    <name evidence="1" type="ORF">NW762_003661</name>
</gene>
<protein>
    <submittedName>
        <fullName evidence="1">Uncharacterized protein</fullName>
    </submittedName>
</protein>
<dbReference type="Proteomes" id="UP001152049">
    <property type="component" value="Unassembled WGS sequence"/>
</dbReference>